<feature type="transmembrane region" description="Helical" evidence="6">
    <location>
        <begin position="46"/>
        <end position="66"/>
    </location>
</feature>
<dbReference type="Pfam" id="PF13174">
    <property type="entry name" value="TPR_6"/>
    <property type="match status" value="1"/>
</dbReference>
<feature type="transmembrane region" description="Helical" evidence="6">
    <location>
        <begin position="257"/>
        <end position="275"/>
    </location>
</feature>
<dbReference type="PROSITE" id="PS50005">
    <property type="entry name" value="TPR"/>
    <property type="match status" value="3"/>
</dbReference>
<dbReference type="Gene3D" id="1.25.40.10">
    <property type="entry name" value="Tetratricopeptide repeat domain"/>
    <property type="match status" value="2"/>
</dbReference>
<dbReference type="SUPFAM" id="SSF48452">
    <property type="entry name" value="TPR-like"/>
    <property type="match status" value="2"/>
</dbReference>
<feature type="transmembrane region" description="Helical" evidence="6">
    <location>
        <begin position="230"/>
        <end position="245"/>
    </location>
</feature>
<feature type="transmembrane region" description="Helical" evidence="6">
    <location>
        <begin position="392"/>
        <end position="413"/>
    </location>
</feature>
<comment type="subcellular location">
    <subcellularLocation>
        <location evidence="1">Membrane</location>
        <topology evidence="1">Multi-pass membrane protein</topology>
    </subcellularLocation>
</comment>
<feature type="transmembrane region" description="Helical" evidence="6">
    <location>
        <begin position="181"/>
        <end position="201"/>
    </location>
</feature>
<dbReference type="PANTHER" id="PTHR37422">
    <property type="entry name" value="TEICHURONIC ACID BIOSYNTHESIS PROTEIN TUAE"/>
    <property type="match status" value="1"/>
</dbReference>
<dbReference type="EMBL" id="CP096829">
    <property type="protein sequence ID" value="UPZ14569.1"/>
    <property type="molecule type" value="Genomic_DNA"/>
</dbReference>
<reference evidence="8 9" key="1">
    <citation type="submission" date="2022-04" db="EMBL/GenBank/DDBJ databases">
        <authorList>
            <person name="Ra J.-S."/>
            <person name="Kim S.-B."/>
        </authorList>
    </citation>
    <scope>NUCLEOTIDE SEQUENCE [LARGE SCALE GENOMIC DNA]</scope>
    <source>
        <strain evidence="8 9">MMS21-Er5</strain>
    </source>
</reference>
<evidence type="ECO:0000313" key="9">
    <source>
        <dbReference type="Proteomes" id="UP000829998"/>
    </source>
</evidence>
<dbReference type="PANTHER" id="PTHR37422:SF13">
    <property type="entry name" value="LIPOPOLYSACCHARIDE BIOSYNTHESIS PROTEIN PA4999-RELATED"/>
    <property type="match status" value="1"/>
</dbReference>
<evidence type="ECO:0000313" key="8">
    <source>
        <dbReference type="EMBL" id="UPZ14569.1"/>
    </source>
</evidence>
<dbReference type="RefSeq" id="WP_248726852.1">
    <property type="nucleotide sequence ID" value="NZ_CP096829.1"/>
</dbReference>
<evidence type="ECO:0000259" key="7">
    <source>
        <dbReference type="Pfam" id="PF04932"/>
    </source>
</evidence>
<dbReference type="GO" id="GO:0016874">
    <property type="term" value="F:ligase activity"/>
    <property type="evidence" value="ECO:0007669"/>
    <property type="project" value="UniProtKB-KW"/>
</dbReference>
<name>A0ABY4LNA3_9FLAO</name>
<feature type="repeat" description="TPR" evidence="5">
    <location>
        <begin position="512"/>
        <end position="545"/>
    </location>
</feature>
<evidence type="ECO:0000256" key="6">
    <source>
        <dbReference type="SAM" id="Phobius"/>
    </source>
</evidence>
<feature type="domain" description="O-antigen ligase-related" evidence="7">
    <location>
        <begin position="213"/>
        <end position="368"/>
    </location>
</feature>
<feature type="transmembrane region" description="Helical" evidence="6">
    <location>
        <begin position="108"/>
        <end position="129"/>
    </location>
</feature>
<keyword evidence="2 6" id="KW-0812">Transmembrane</keyword>
<dbReference type="SMART" id="SM00028">
    <property type="entry name" value="TPR"/>
    <property type="match status" value="4"/>
</dbReference>
<dbReference type="Pfam" id="PF13431">
    <property type="entry name" value="TPR_17"/>
    <property type="match status" value="1"/>
</dbReference>
<organism evidence="8 9">
    <name type="scientific">Flavobacterium humidisoli</name>
    <dbReference type="NCBI Taxonomy" id="2937442"/>
    <lineage>
        <taxon>Bacteria</taxon>
        <taxon>Pseudomonadati</taxon>
        <taxon>Bacteroidota</taxon>
        <taxon>Flavobacteriia</taxon>
        <taxon>Flavobacteriales</taxon>
        <taxon>Flavobacteriaceae</taxon>
        <taxon>Flavobacterium</taxon>
    </lineage>
</organism>
<feature type="transmembrane region" description="Helical" evidence="6">
    <location>
        <begin position="21"/>
        <end position="40"/>
    </location>
</feature>
<evidence type="ECO:0000256" key="5">
    <source>
        <dbReference type="PROSITE-ProRule" id="PRU00339"/>
    </source>
</evidence>
<feature type="transmembrane region" description="Helical" evidence="6">
    <location>
        <begin position="136"/>
        <end position="161"/>
    </location>
</feature>
<keyword evidence="9" id="KW-1185">Reference proteome</keyword>
<gene>
    <name evidence="8" type="ORF">M0M44_17585</name>
</gene>
<dbReference type="InterPro" id="IPR007016">
    <property type="entry name" value="O-antigen_ligase-rel_domated"/>
</dbReference>
<feature type="transmembrane region" description="Helical" evidence="6">
    <location>
        <begin position="361"/>
        <end position="380"/>
    </location>
</feature>
<keyword evidence="5" id="KW-0802">TPR repeat</keyword>
<keyword evidence="8" id="KW-0436">Ligase</keyword>
<evidence type="ECO:0000256" key="4">
    <source>
        <dbReference type="ARBA" id="ARBA00023136"/>
    </source>
</evidence>
<keyword evidence="3 6" id="KW-1133">Transmembrane helix</keyword>
<dbReference type="InterPro" id="IPR019734">
    <property type="entry name" value="TPR_rpt"/>
</dbReference>
<keyword evidence="4 6" id="KW-0472">Membrane</keyword>
<dbReference type="Proteomes" id="UP000829998">
    <property type="component" value="Chromosome"/>
</dbReference>
<sequence>MKAKAIERIINETKGKQTISNFTVLAVIISLLVIDFFPYFKSLEIINPQFFYLSVVNIILGVYFYFNSDVTSVSVFPILKRSYIFKLYLAFIVLCGISFFVAKNTSLVYTKFTEIVIIFCLFINLTILLKDKLDLLYKIILIVSISAFLQSWQQLCNFIIIPRHASIIDLLNGMKGNTGNINILAASLTIKVPFLLLGITYYKGYKKWFLLFALFSVTAVIFLTGARTPLINLFLLYSIYIVYLLRESFTKSSFIKVIYLILPVLVAAIFANSIFEKSKDKGRYVSLENRVNQINTEDRSSQARLVFWGNVMKMSKKKPILGIGLGNYQVESIPYERTTANDSNVSLHAHNDFLEILAETGIINGLIYFSLFVILFFINLKNVIKRSDANKQIISLLTLLLIIVYGVDSLFNFPMYRPTMSIFFCLLLAFTVINNFNSKDEETNLKVAKIITIILVIVSIITSYSAFLIYKASNLEYLIATDNINMNDKGFLTGDEVIKRMPKYPNTFSSSESFYEYAGIYYIREKNYQKALNCFSKANKINPYSGRIDFYKQLISSQKGNVDSAYIYAKRAFYLRPRNYNLFKTAMNLAISKKDTAEVIKQHKLYTKYRNEPDAWTLPALALQNSGANYKRLINFIDEGLKVIPNDSTLLKQKNSFLITDYIIRGQEFGGQGKRNKELELYQKALKIDPKNIYALQNIGFCYFNQGKNDLAIPYFKKAIESPGLNDGKTEFYIGVCYLNLKNKSQACKYLNLSKEKNYTLAEQFLLHTCL</sequence>
<feature type="repeat" description="TPR" evidence="5">
    <location>
        <begin position="693"/>
        <end position="726"/>
    </location>
</feature>
<dbReference type="InterPro" id="IPR051533">
    <property type="entry name" value="WaaL-like"/>
</dbReference>
<evidence type="ECO:0000256" key="2">
    <source>
        <dbReference type="ARBA" id="ARBA00022692"/>
    </source>
</evidence>
<dbReference type="Pfam" id="PF04932">
    <property type="entry name" value="Wzy_C"/>
    <property type="match status" value="1"/>
</dbReference>
<feature type="transmembrane region" description="Helical" evidence="6">
    <location>
        <begin position="208"/>
        <end position="224"/>
    </location>
</feature>
<feature type="transmembrane region" description="Helical" evidence="6">
    <location>
        <begin position="419"/>
        <end position="436"/>
    </location>
</feature>
<evidence type="ECO:0000256" key="1">
    <source>
        <dbReference type="ARBA" id="ARBA00004141"/>
    </source>
</evidence>
<feature type="transmembrane region" description="Helical" evidence="6">
    <location>
        <begin position="87"/>
        <end position="102"/>
    </location>
</feature>
<feature type="repeat" description="TPR" evidence="5">
    <location>
        <begin position="659"/>
        <end position="692"/>
    </location>
</feature>
<proteinExistence type="predicted"/>
<dbReference type="InterPro" id="IPR011990">
    <property type="entry name" value="TPR-like_helical_dom_sf"/>
</dbReference>
<accession>A0ABY4LNA3</accession>
<feature type="transmembrane region" description="Helical" evidence="6">
    <location>
        <begin position="448"/>
        <end position="470"/>
    </location>
</feature>
<evidence type="ECO:0000256" key="3">
    <source>
        <dbReference type="ARBA" id="ARBA00022989"/>
    </source>
</evidence>
<protein>
    <submittedName>
        <fullName evidence="8">O-antigen ligase family protein</fullName>
    </submittedName>
</protein>